<evidence type="ECO:0000313" key="3">
    <source>
        <dbReference type="EMBL" id="CCA62380.1"/>
    </source>
</evidence>
<feature type="compositionally biased region" description="Basic and acidic residues" evidence="1">
    <location>
        <begin position="135"/>
        <end position="144"/>
    </location>
</feature>
<feature type="domain" description="Gag protein p6" evidence="2">
    <location>
        <begin position="110"/>
        <end position="147"/>
    </location>
</feature>
<evidence type="ECO:0000256" key="1">
    <source>
        <dbReference type="SAM" id="MobiDB-lite"/>
    </source>
</evidence>
<organism evidence="3">
    <name type="scientific">HIV-1 M:URF/D_PT317</name>
    <dbReference type="NCBI Taxonomy" id="1006017"/>
    <lineage>
        <taxon>Viruses</taxon>
        <taxon>Riboviria</taxon>
        <taxon>Pararnavirae</taxon>
        <taxon>Artverviricota</taxon>
        <taxon>Revtraviricetes</taxon>
        <taxon>Ortervirales</taxon>
        <taxon>Retroviridae</taxon>
        <taxon>Orthoretrovirinae</taxon>
        <taxon>Lentivirus</taxon>
        <taxon>Lentivirus humimdef1</taxon>
        <taxon>Human immunodeficiency virus type 1</taxon>
    </lineage>
</organism>
<accession>K3W3S6</accession>
<dbReference type="EMBL" id="FR848964">
    <property type="protein sequence ID" value="CCA62380.1"/>
    <property type="molecule type" value="Genomic_RNA"/>
</dbReference>
<dbReference type="Gene3D" id="4.10.60.10">
    <property type="entry name" value="Zinc finger, CCHC-type"/>
    <property type="match status" value="1"/>
</dbReference>
<evidence type="ECO:0000259" key="2">
    <source>
        <dbReference type="Pfam" id="PF08705"/>
    </source>
</evidence>
<dbReference type="SUPFAM" id="SSF57756">
    <property type="entry name" value="Retrovirus zinc finger-like domains"/>
    <property type="match status" value="1"/>
</dbReference>
<dbReference type="GO" id="GO:0003676">
    <property type="term" value="F:nucleic acid binding"/>
    <property type="evidence" value="ECO:0007669"/>
    <property type="project" value="InterPro"/>
</dbReference>
<reference evidence="3" key="1">
    <citation type="submission" date="2011-03" db="EMBL/GenBank/DDBJ databases">
        <authorList>
            <person name="De Freitas F.B."/>
        </authorList>
    </citation>
    <scope>NUCLEOTIDE SEQUENCE</scope>
    <source>
        <strain evidence="3">PT317</strain>
    </source>
</reference>
<feature type="region of interest" description="Disordered" evidence="1">
    <location>
        <begin position="103"/>
        <end position="162"/>
    </location>
</feature>
<proteinExistence type="predicted"/>
<feature type="non-terminal residue" evidence="3">
    <location>
        <position position="1"/>
    </location>
</feature>
<gene>
    <name evidence="3" type="primary">gag</name>
</gene>
<name>K3W3S6_HV1</name>
<dbReference type="Pfam" id="PF08705">
    <property type="entry name" value="Gag_p6"/>
    <property type="match status" value="1"/>
</dbReference>
<reference evidence="3" key="2">
    <citation type="journal article" date="2013" name="AIDS Res. Hum. Retroviruses">
        <title>Novel multiregion hybridization assay for the identification of the most prevalent genetic forms of the human immunodeficiency virus type 1 circulating in portugal.</title>
        <authorList>
            <person name="Freitas F.B."/>
            <person name="Esteves A."/>
            <person name="Piedade J."/>
            <person name="Parreira R."/>
        </authorList>
    </citation>
    <scope>NUCLEOTIDE SEQUENCE</scope>
    <source>
        <strain evidence="3">PT317</strain>
    </source>
</reference>
<dbReference type="InterPro" id="IPR014817">
    <property type="entry name" value="Gag_p6"/>
</dbReference>
<dbReference type="GO" id="GO:0008270">
    <property type="term" value="F:zinc ion binding"/>
    <property type="evidence" value="ECO:0007669"/>
    <property type="project" value="InterPro"/>
</dbReference>
<sequence length="162" mass="17835">FLELLAATQGVGGPGRPARVLVVVVRQATSATVAIVMMRGNFISPRRTVKSFKCGKEGQKAENGRAPRKKGCWKCGKEGQQIKEFNECQDNFLGRIWPSYKGRPGKLLHSSPEPTAPPAPPLGCLGERTPSTKNHKQDQKDKELYPLTQMKPFFRTGADDTV</sequence>
<protein>
    <submittedName>
        <fullName evidence="3">Polyprotein</fullName>
    </submittedName>
</protein>
<dbReference type="InterPro" id="IPR036875">
    <property type="entry name" value="Znf_CCHC_sf"/>
</dbReference>
<feature type="non-terminal residue" evidence="3">
    <location>
        <position position="162"/>
    </location>
</feature>
<dbReference type="Gene3D" id="1.20.5.760">
    <property type="entry name" value="Single helix bin"/>
    <property type="match status" value="1"/>
</dbReference>